<dbReference type="RefSeq" id="WP_290259528.1">
    <property type="nucleotide sequence ID" value="NZ_JAUFQG010000004.1"/>
</dbReference>
<feature type="domain" description="Double zinc ribbon" evidence="2">
    <location>
        <begin position="18"/>
        <end position="68"/>
    </location>
</feature>
<protein>
    <submittedName>
        <fullName evidence="3">ComF family protein</fullName>
    </submittedName>
</protein>
<evidence type="ECO:0000259" key="2">
    <source>
        <dbReference type="Pfam" id="PF18912"/>
    </source>
</evidence>
<dbReference type="InterPro" id="IPR051910">
    <property type="entry name" value="ComF/GntX_DNA_util-trans"/>
</dbReference>
<dbReference type="Pfam" id="PF18912">
    <property type="entry name" value="DZR_2"/>
    <property type="match status" value="1"/>
</dbReference>
<dbReference type="InterPro" id="IPR029057">
    <property type="entry name" value="PRTase-like"/>
</dbReference>
<name>A0ABV8V2A2_9GAMM</name>
<dbReference type="PANTHER" id="PTHR47505:SF1">
    <property type="entry name" value="DNA UTILIZATION PROTEIN YHGH"/>
    <property type="match status" value="1"/>
</dbReference>
<keyword evidence="4" id="KW-1185">Reference proteome</keyword>
<evidence type="ECO:0000256" key="1">
    <source>
        <dbReference type="ARBA" id="ARBA00008007"/>
    </source>
</evidence>
<evidence type="ECO:0000313" key="4">
    <source>
        <dbReference type="Proteomes" id="UP001595840"/>
    </source>
</evidence>
<dbReference type="InterPro" id="IPR044005">
    <property type="entry name" value="DZR_2"/>
</dbReference>
<dbReference type="SUPFAM" id="SSF53271">
    <property type="entry name" value="PRTase-like"/>
    <property type="match status" value="1"/>
</dbReference>
<accession>A0ABV8V2A2</accession>
<dbReference type="CDD" id="cd06223">
    <property type="entry name" value="PRTases_typeI"/>
    <property type="match status" value="1"/>
</dbReference>
<comment type="similarity">
    <text evidence="1">Belongs to the ComF/GntX family.</text>
</comment>
<dbReference type="Gene3D" id="3.40.50.2020">
    <property type="match status" value="1"/>
</dbReference>
<dbReference type="PANTHER" id="PTHR47505">
    <property type="entry name" value="DNA UTILIZATION PROTEIN YHGH"/>
    <property type="match status" value="1"/>
</dbReference>
<evidence type="ECO:0000313" key="3">
    <source>
        <dbReference type="EMBL" id="MFC4361541.1"/>
    </source>
</evidence>
<dbReference type="InterPro" id="IPR000836">
    <property type="entry name" value="PRTase_dom"/>
</dbReference>
<proteinExistence type="inferred from homology"/>
<gene>
    <name evidence="3" type="ORF">ACFOX3_04455</name>
</gene>
<reference evidence="4" key="1">
    <citation type="journal article" date="2019" name="Int. J. Syst. Evol. Microbiol.">
        <title>The Global Catalogue of Microorganisms (GCM) 10K type strain sequencing project: providing services to taxonomists for standard genome sequencing and annotation.</title>
        <authorList>
            <consortium name="The Broad Institute Genomics Platform"/>
            <consortium name="The Broad Institute Genome Sequencing Center for Infectious Disease"/>
            <person name="Wu L."/>
            <person name="Ma J."/>
        </authorList>
    </citation>
    <scope>NUCLEOTIDE SEQUENCE [LARGE SCALE GENOMIC DNA]</scope>
    <source>
        <strain evidence="4">CECT 8570</strain>
    </source>
</reference>
<dbReference type="Proteomes" id="UP001595840">
    <property type="component" value="Unassembled WGS sequence"/>
</dbReference>
<comment type="caution">
    <text evidence="3">The sequence shown here is derived from an EMBL/GenBank/DDBJ whole genome shotgun (WGS) entry which is preliminary data.</text>
</comment>
<dbReference type="EMBL" id="JBHSCX010000003">
    <property type="protein sequence ID" value="MFC4361541.1"/>
    <property type="molecule type" value="Genomic_DNA"/>
</dbReference>
<organism evidence="3 4">
    <name type="scientific">Simiduia curdlanivorans</name>
    <dbReference type="NCBI Taxonomy" id="1492769"/>
    <lineage>
        <taxon>Bacteria</taxon>
        <taxon>Pseudomonadati</taxon>
        <taxon>Pseudomonadota</taxon>
        <taxon>Gammaproteobacteria</taxon>
        <taxon>Cellvibrionales</taxon>
        <taxon>Cellvibrionaceae</taxon>
        <taxon>Simiduia</taxon>
    </lineage>
</organism>
<sequence>MKGRFQPLRWLTQLSHYLPGRCLLCDCPFDDGAALFCSACLDDLPVNDCACYQCALPLATPGYCAACLDQPPSFDKTVAPFRYQAPLATLINRWKHQGDSRPLNTLIDSLRNQLLQEYQQTDWPDLLLPVPLPWRRRLVRGFNQTEQMSKLLSRHLNIPSNHQLLRAKGGEHSQQGLNRKQRLGNLAGRFTLREKVTAEHVALVDDVMTTGATASYLAKLLQDAGVKRVDVWLIARTP</sequence>